<dbReference type="PROSITE" id="PS50011">
    <property type="entry name" value="PROTEIN_KINASE_DOM"/>
    <property type="match status" value="1"/>
</dbReference>
<evidence type="ECO:0000256" key="1">
    <source>
        <dbReference type="SAM" id="MobiDB-lite"/>
    </source>
</evidence>
<dbReference type="Proteomes" id="UP000708208">
    <property type="component" value="Unassembled WGS sequence"/>
</dbReference>
<dbReference type="GO" id="GO:0005524">
    <property type="term" value="F:ATP binding"/>
    <property type="evidence" value="ECO:0007669"/>
    <property type="project" value="InterPro"/>
</dbReference>
<name>A0A8J2JN72_9HEXA</name>
<feature type="region of interest" description="Disordered" evidence="1">
    <location>
        <begin position="1"/>
        <end position="22"/>
    </location>
</feature>
<reference evidence="3" key="1">
    <citation type="submission" date="2021-06" db="EMBL/GenBank/DDBJ databases">
        <authorList>
            <person name="Hodson N. C."/>
            <person name="Mongue J. A."/>
            <person name="Jaron S. K."/>
        </authorList>
    </citation>
    <scope>NUCLEOTIDE SEQUENCE</scope>
</reference>
<protein>
    <recommendedName>
        <fullName evidence="2">Protein kinase domain-containing protein</fullName>
    </recommendedName>
</protein>
<accession>A0A8J2JN72</accession>
<dbReference type="PROSITE" id="PS00108">
    <property type="entry name" value="PROTEIN_KINASE_ST"/>
    <property type="match status" value="1"/>
</dbReference>
<dbReference type="Pfam" id="PF00069">
    <property type="entry name" value="Pkinase"/>
    <property type="match status" value="1"/>
</dbReference>
<dbReference type="InterPro" id="IPR000719">
    <property type="entry name" value="Prot_kinase_dom"/>
</dbReference>
<keyword evidence="4" id="KW-1185">Reference proteome</keyword>
<feature type="domain" description="Protein kinase" evidence="2">
    <location>
        <begin position="47"/>
        <end position="310"/>
    </location>
</feature>
<dbReference type="PANTHER" id="PTHR24359">
    <property type="entry name" value="SERINE/THREONINE-PROTEIN KINASE SBK1"/>
    <property type="match status" value="1"/>
</dbReference>
<evidence type="ECO:0000313" key="3">
    <source>
        <dbReference type="EMBL" id="CAG7674144.1"/>
    </source>
</evidence>
<dbReference type="EMBL" id="CAJVCH010013116">
    <property type="protein sequence ID" value="CAG7674144.1"/>
    <property type="molecule type" value="Genomic_DNA"/>
</dbReference>
<comment type="caution">
    <text evidence="3">The sequence shown here is derived from an EMBL/GenBank/DDBJ whole genome shotgun (WGS) entry which is preliminary data.</text>
</comment>
<dbReference type="AlphaFoldDB" id="A0A8J2JN72"/>
<evidence type="ECO:0000259" key="2">
    <source>
        <dbReference type="PROSITE" id="PS50011"/>
    </source>
</evidence>
<dbReference type="OrthoDB" id="6513151at2759"/>
<feature type="region of interest" description="Disordered" evidence="1">
    <location>
        <begin position="330"/>
        <end position="357"/>
    </location>
</feature>
<dbReference type="GO" id="GO:0004674">
    <property type="term" value="F:protein serine/threonine kinase activity"/>
    <property type="evidence" value="ECO:0007669"/>
    <property type="project" value="TreeGrafter"/>
</dbReference>
<feature type="compositionally biased region" description="Polar residues" evidence="1">
    <location>
        <begin position="344"/>
        <end position="355"/>
    </location>
</feature>
<evidence type="ECO:0000313" key="4">
    <source>
        <dbReference type="Proteomes" id="UP000708208"/>
    </source>
</evidence>
<gene>
    <name evidence="3" type="ORF">AFUS01_LOCUS2295</name>
</gene>
<sequence>MKRQKYSSVSEETSMSTSTYSTGNTTMVQNGGNLSITYRELNVEENFDIVKTLAEGCFAKLILVKKNLDKMVLKAVHCELTSGENFTREMNYNYFLSPHQNIVTSFNVSFFWNNCYVYVQEYAPYGDLSRFVKKGGLPESQVKLIAKQLCSAIEFIHSVHLVHRDLKLENVLVFKPNFSLVKLCDFGYTRLEGTLVTKTNQTWIPFAPPEICQVVHLERYYCHSSSDVWQVGIILCVCLTGTSPWHCADIPDPIYRQYTDWHRRKSLRMPEKFKPFTPRLTRLLKRLLEPKPSKRSSICEVSKYLKDDWIRRGLTTAGSNNSRILLERRESTSTAARHSHKLSKQGTDSRASSKTRGGKFSQIYGLEMDVDKKLLSERVVDWIASSSSSSSGSV</sequence>
<organism evidence="3 4">
    <name type="scientific">Allacma fusca</name>
    <dbReference type="NCBI Taxonomy" id="39272"/>
    <lineage>
        <taxon>Eukaryota</taxon>
        <taxon>Metazoa</taxon>
        <taxon>Ecdysozoa</taxon>
        <taxon>Arthropoda</taxon>
        <taxon>Hexapoda</taxon>
        <taxon>Collembola</taxon>
        <taxon>Symphypleona</taxon>
        <taxon>Sminthuridae</taxon>
        <taxon>Allacma</taxon>
    </lineage>
</organism>
<dbReference type="InterPro" id="IPR008271">
    <property type="entry name" value="Ser/Thr_kinase_AS"/>
</dbReference>
<dbReference type="SMART" id="SM00220">
    <property type="entry name" value="S_TKc"/>
    <property type="match status" value="1"/>
</dbReference>
<proteinExistence type="predicted"/>
<dbReference type="PANTHER" id="PTHR24359:SF26">
    <property type="entry name" value="SERINE_THREONINE-PROTEIN KINASE MENG-PO"/>
    <property type="match status" value="1"/>
</dbReference>